<keyword evidence="3" id="KW-1185">Reference proteome</keyword>
<dbReference type="AlphaFoldDB" id="A0A2T4IB95"/>
<reference evidence="2 3" key="2">
    <citation type="submission" date="2018-04" db="EMBL/GenBank/DDBJ databases">
        <title>Thauera lacus sp. nov., isolated from an saline lake in Inner Mongolia, China.</title>
        <authorList>
            <person name="Liang Q.-Y."/>
        </authorList>
    </citation>
    <scope>NUCLEOTIDE SEQUENCE [LARGE SCALE GENOMIC DNA]</scope>
    <source>
        <strain evidence="2 3">D20</strain>
    </source>
</reference>
<sequence>MSLPFHAALAALLVFAGTAAADEHSAHDPIHFRFAPPDGVRMQQTVKAVHVRTVPGLPAQRLESEAALEARFSAVGDGYTYSPRVVAARSTLNGSEIDSPAADILAAVQPTFVISARGKVIAVEGLERIAAWLGENLPAEHAAALAAAFDEEAMVAHEKALWDARHMDLCGRSMRIGESVEGRAEYRLPDGSMLEYTVRTLLAGWQDCPAGRCVRVEQSHQSAPTVEGAQLSGHVLRVIDPATMLIYEEDQQRTLTLPAAGGSTEPVRVIDEYHYRHRYY</sequence>
<protein>
    <submittedName>
        <fullName evidence="2">Uncharacterized protein</fullName>
    </submittedName>
</protein>
<comment type="caution">
    <text evidence="2">The sequence shown here is derived from an EMBL/GenBank/DDBJ whole genome shotgun (WGS) entry which is preliminary data.</text>
</comment>
<reference evidence="2 3" key="1">
    <citation type="submission" date="2018-03" db="EMBL/GenBank/DDBJ databases">
        <authorList>
            <person name="Keele B.F."/>
        </authorList>
    </citation>
    <scope>NUCLEOTIDE SEQUENCE [LARGE SCALE GENOMIC DNA]</scope>
    <source>
        <strain evidence="2 3">D20</strain>
    </source>
</reference>
<feature type="chain" id="PRO_5015644303" evidence="1">
    <location>
        <begin position="22"/>
        <end position="280"/>
    </location>
</feature>
<accession>A0A2T4IB95</accession>
<evidence type="ECO:0000256" key="1">
    <source>
        <dbReference type="SAM" id="SignalP"/>
    </source>
</evidence>
<evidence type="ECO:0000313" key="3">
    <source>
        <dbReference type="Proteomes" id="UP000241193"/>
    </source>
</evidence>
<evidence type="ECO:0000313" key="2">
    <source>
        <dbReference type="EMBL" id="PTD95033.1"/>
    </source>
</evidence>
<feature type="signal peptide" evidence="1">
    <location>
        <begin position="1"/>
        <end position="21"/>
    </location>
</feature>
<name>A0A2T4IB95_9RHOO</name>
<keyword evidence="1" id="KW-0732">Signal</keyword>
<organism evidence="2 3">
    <name type="scientific">Pseudothauera lacus</name>
    <dbReference type="NCBI Taxonomy" id="2136175"/>
    <lineage>
        <taxon>Bacteria</taxon>
        <taxon>Pseudomonadati</taxon>
        <taxon>Pseudomonadota</taxon>
        <taxon>Betaproteobacteria</taxon>
        <taxon>Rhodocyclales</taxon>
        <taxon>Zoogloeaceae</taxon>
        <taxon>Pseudothauera</taxon>
    </lineage>
</organism>
<dbReference type="RefSeq" id="WP_107494825.1">
    <property type="nucleotide sequence ID" value="NZ_PZKC01000021.1"/>
</dbReference>
<gene>
    <name evidence="2" type="ORF">C8261_16465</name>
</gene>
<dbReference type="Proteomes" id="UP000241193">
    <property type="component" value="Unassembled WGS sequence"/>
</dbReference>
<dbReference type="OrthoDB" id="9819086at2"/>
<proteinExistence type="predicted"/>
<dbReference type="EMBL" id="PZKC01000021">
    <property type="protein sequence ID" value="PTD95033.1"/>
    <property type="molecule type" value="Genomic_DNA"/>
</dbReference>